<keyword evidence="10" id="KW-1185">Reference proteome</keyword>
<comment type="caution">
    <text evidence="6">Lacks conserved residue(s) required for the propagation of feature annotation.</text>
</comment>
<evidence type="ECO:0000256" key="3">
    <source>
        <dbReference type="ARBA" id="ARBA00023157"/>
    </source>
</evidence>
<comment type="caution">
    <text evidence="9">The sequence shown here is derived from an EMBL/GenBank/DDBJ whole genome shotgun (WGS) entry which is preliminary data.</text>
</comment>
<evidence type="ECO:0000256" key="2">
    <source>
        <dbReference type="ARBA" id="ARBA00022737"/>
    </source>
</evidence>
<feature type="domain" description="SRCR" evidence="8">
    <location>
        <begin position="205"/>
        <end position="303"/>
    </location>
</feature>
<keyword evidence="1" id="KW-0732">Signal</keyword>
<feature type="disulfide bond" evidence="6">
    <location>
        <begin position="166"/>
        <end position="176"/>
    </location>
</feature>
<dbReference type="FunFam" id="3.10.250.10:FF:000007">
    <property type="entry name" value="Soluble scavenger receptor cysteine-rich domain-containing protein SSC5D"/>
    <property type="match status" value="1"/>
</dbReference>
<evidence type="ECO:0000313" key="10">
    <source>
        <dbReference type="Proteomes" id="UP000230750"/>
    </source>
</evidence>
<evidence type="ECO:0000313" key="9">
    <source>
        <dbReference type="EMBL" id="PIK52089.1"/>
    </source>
</evidence>
<evidence type="ECO:0000256" key="5">
    <source>
        <dbReference type="ARBA" id="ARBA00023180"/>
    </source>
</evidence>
<sequence>MDEWGTVYSMNWDMEDAHVVCKQLGFGSASGFFQIASPFAGGSGPTLEWLNCTGQESELADCEMSPSWDTVYPNAFHYFDAAVECRPKADTAPEGSLRLVDGPSGSEGRLEVRHEDSWGTVCDRNWDLKEAEVVCRQLGFTGALGAENNARYGQGAGLIVFAGIECSGLEGSIIDCDHGQWYIADSCSHSGDAGVSCIPPEMYTPRLVNGSQLYEGRVEIWTGTQWERLCRYQNDVITSDLICRELGYDGAIIGTDDEQSFGEGDKLRIGFDFDCNGTYDFVAECPRRTTSRYTCSGAALSCNGGDEEEKQSIVWKVFLYLGISVSAVSSVLCKIGKWLKAKQNKETSKVHVEGERNHQPQPTNPPQEQSSTGQSQTPRDCQPTNTFTYNSSDPQQHDPSHVAISTATQSANVPSRDQLYWEI</sequence>
<dbReference type="Proteomes" id="UP000230750">
    <property type="component" value="Unassembled WGS sequence"/>
</dbReference>
<dbReference type="SMART" id="SM00202">
    <property type="entry name" value="SR"/>
    <property type="match status" value="3"/>
</dbReference>
<organism evidence="9 10">
    <name type="scientific">Stichopus japonicus</name>
    <name type="common">Sea cucumber</name>
    <dbReference type="NCBI Taxonomy" id="307972"/>
    <lineage>
        <taxon>Eukaryota</taxon>
        <taxon>Metazoa</taxon>
        <taxon>Echinodermata</taxon>
        <taxon>Eleutherozoa</taxon>
        <taxon>Echinozoa</taxon>
        <taxon>Holothuroidea</taxon>
        <taxon>Aspidochirotacea</taxon>
        <taxon>Aspidochirotida</taxon>
        <taxon>Stichopodidae</taxon>
        <taxon>Apostichopus</taxon>
    </lineage>
</organism>
<dbReference type="PANTHER" id="PTHR48071">
    <property type="entry name" value="SRCR DOMAIN-CONTAINING PROTEIN"/>
    <property type="match status" value="1"/>
</dbReference>
<dbReference type="PROSITE" id="PS00420">
    <property type="entry name" value="SRCR_1"/>
    <property type="match status" value="1"/>
</dbReference>
<feature type="compositionally biased region" description="Polar residues" evidence="7">
    <location>
        <begin position="366"/>
        <end position="394"/>
    </location>
</feature>
<feature type="disulfide bond" evidence="6">
    <location>
        <begin position="275"/>
        <end position="285"/>
    </location>
</feature>
<dbReference type="PANTHER" id="PTHR48071:SF18">
    <property type="entry name" value="DELETED IN MALIGNANT BRAIN TUMORS 1 PROTEIN-RELATED"/>
    <property type="match status" value="1"/>
</dbReference>
<dbReference type="PRINTS" id="PR00258">
    <property type="entry name" value="SPERACTRCPTR"/>
</dbReference>
<dbReference type="InterPro" id="IPR036772">
    <property type="entry name" value="SRCR-like_dom_sf"/>
</dbReference>
<keyword evidence="3 6" id="KW-1015">Disulfide bond</keyword>
<reference evidence="9 10" key="1">
    <citation type="journal article" date="2017" name="PLoS Biol.">
        <title>The sea cucumber genome provides insights into morphological evolution and visceral regeneration.</title>
        <authorList>
            <person name="Zhang X."/>
            <person name="Sun L."/>
            <person name="Yuan J."/>
            <person name="Sun Y."/>
            <person name="Gao Y."/>
            <person name="Zhang L."/>
            <person name="Li S."/>
            <person name="Dai H."/>
            <person name="Hamel J.F."/>
            <person name="Liu C."/>
            <person name="Yu Y."/>
            <person name="Liu S."/>
            <person name="Lin W."/>
            <person name="Guo K."/>
            <person name="Jin S."/>
            <person name="Xu P."/>
            <person name="Storey K.B."/>
            <person name="Huan P."/>
            <person name="Zhang T."/>
            <person name="Zhou Y."/>
            <person name="Zhang J."/>
            <person name="Lin C."/>
            <person name="Li X."/>
            <person name="Xing L."/>
            <person name="Huo D."/>
            <person name="Sun M."/>
            <person name="Wang L."/>
            <person name="Mercier A."/>
            <person name="Li F."/>
            <person name="Yang H."/>
            <person name="Xiang J."/>
        </authorList>
    </citation>
    <scope>NUCLEOTIDE SEQUENCE [LARGE SCALE GENOMIC DNA]</scope>
    <source>
        <strain evidence="9">Shaxun</strain>
        <tissue evidence="9">Muscle</tissue>
    </source>
</reference>
<dbReference type="STRING" id="307972.A0A2G8KVQ9"/>
<feature type="domain" description="SRCR" evidence="8">
    <location>
        <begin position="97"/>
        <end position="198"/>
    </location>
</feature>
<protein>
    <submittedName>
        <fullName evidence="9">Putative deleted in malignant brain tumors 1 protein-like</fullName>
    </submittedName>
</protein>
<evidence type="ECO:0000256" key="7">
    <source>
        <dbReference type="SAM" id="MobiDB-lite"/>
    </source>
</evidence>
<dbReference type="EMBL" id="MRZV01000344">
    <property type="protein sequence ID" value="PIK52089.1"/>
    <property type="molecule type" value="Genomic_DNA"/>
</dbReference>
<gene>
    <name evidence="9" type="ORF">BSL78_11041</name>
</gene>
<name>A0A2G8KVQ9_STIJA</name>
<dbReference type="AlphaFoldDB" id="A0A2G8KVQ9"/>
<feature type="compositionally biased region" description="Basic and acidic residues" evidence="7">
    <location>
        <begin position="347"/>
        <end position="358"/>
    </location>
</feature>
<feature type="region of interest" description="Disordered" evidence="7">
    <location>
        <begin position="347"/>
        <end position="401"/>
    </location>
</feature>
<feature type="domain" description="SRCR" evidence="8">
    <location>
        <begin position="1"/>
        <end position="86"/>
    </location>
</feature>
<dbReference type="GO" id="GO:0016020">
    <property type="term" value="C:membrane"/>
    <property type="evidence" value="ECO:0007669"/>
    <property type="project" value="InterPro"/>
</dbReference>
<keyword evidence="4" id="KW-0675">Receptor</keyword>
<proteinExistence type="predicted"/>
<evidence type="ECO:0000256" key="6">
    <source>
        <dbReference type="PROSITE-ProRule" id="PRU00196"/>
    </source>
</evidence>
<keyword evidence="5" id="KW-0325">Glycoprotein</keyword>
<dbReference type="PROSITE" id="PS50287">
    <property type="entry name" value="SRCR_2"/>
    <property type="match status" value="3"/>
</dbReference>
<dbReference type="Gene3D" id="3.10.250.10">
    <property type="entry name" value="SRCR-like domain"/>
    <property type="match status" value="3"/>
</dbReference>
<dbReference type="InterPro" id="IPR001190">
    <property type="entry name" value="SRCR"/>
</dbReference>
<accession>A0A2G8KVQ9</accession>
<evidence type="ECO:0000256" key="1">
    <source>
        <dbReference type="ARBA" id="ARBA00022729"/>
    </source>
</evidence>
<dbReference type="Pfam" id="PF00530">
    <property type="entry name" value="SRCR"/>
    <property type="match status" value="3"/>
</dbReference>
<evidence type="ECO:0000256" key="4">
    <source>
        <dbReference type="ARBA" id="ARBA00023170"/>
    </source>
</evidence>
<evidence type="ECO:0000259" key="8">
    <source>
        <dbReference type="PROSITE" id="PS50287"/>
    </source>
</evidence>
<dbReference type="OrthoDB" id="536948at2759"/>
<dbReference type="SUPFAM" id="SSF56487">
    <property type="entry name" value="SRCR-like"/>
    <property type="match status" value="3"/>
</dbReference>
<keyword evidence="2" id="KW-0677">Repeat</keyword>
<feature type="disulfide bond" evidence="6">
    <location>
        <begin position="52"/>
        <end position="62"/>
    </location>
</feature>